<dbReference type="EMBL" id="JARWAM010000036">
    <property type="protein sequence ID" value="MDR5907864.1"/>
    <property type="molecule type" value="Genomic_DNA"/>
</dbReference>
<dbReference type="Gene3D" id="3.40.980.20">
    <property type="entry name" value="Four-carbon acid sugar kinase, nucleotide binding domain"/>
    <property type="match status" value="1"/>
</dbReference>
<feature type="domain" description="Four-carbon acid sugar kinase nucleotide binding" evidence="8">
    <location>
        <begin position="272"/>
        <end position="437"/>
    </location>
</feature>
<keyword evidence="6" id="KW-0119">Carbohydrate metabolism</keyword>
<evidence type="ECO:0000313" key="9">
    <source>
        <dbReference type="EMBL" id="MDR5907864.1"/>
    </source>
</evidence>
<keyword evidence="2 9" id="KW-0808">Transferase</keyword>
<comment type="similarity">
    <text evidence="1">Belongs to the four-carbon acid sugar kinase family.</text>
</comment>
<dbReference type="RefSeq" id="WP_309725565.1">
    <property type="nucleotide sequence ID" value="NZ_JARWAM010000036.1"/>
</dbReference>
<dbReference type="Pfam" id="PF07005">
    <property type="entry name" value="SBD_N"/>
    <property type="match status" value="1"/>
</dbReference>
<keyword evidence="3" id="KW-0547">Nucleotide-binding</keyword>
<dbReference type="Pfam" id="PF17042">
    <property type="entry name" value="NBD_C"/>
    <property type="match status" value="1"/>
</dbReference>
<dbReference type="GO" id="GO:0016301">
    <property type="term" value="F:kinase activity"/>
    <property type="evidence" value="ECO:0007669"/>
    <property type="project" value="UniProtKB-KW"/>
</dbReference>
<sequence length="446" mass="47941">MTPNESSPLITYYGDDLTGSTDAMEALAGQGVDTVLFTAIPNDDLLARFRHCRAIGLAGTSRSESPAWMDQHLAPALTWLRERGAALCHYKTCSTFDSAPEVGSIGHALEIGHHLFGHPGVPIVVGAPQLRRYTAFGQLFAAAQGEVYRIDRHPIMSRHPVTPMHEADLRRHLASQTSLAIGLIDLPTLAANDVDARVEAAHEKHAALLYDVLDANSQAEVGRQLWRMRQPNGGFVVGSSGVEYALLAEWRRLGLIETPQPFSNPGPVERIAVISGSCSDTTARQIRHAEAHGFTALRVDAASLVDDALATAELDEVRNRALAALAKGRSVVIYTALGPNDGQLTLPDNSSAHLIGRHLGSLLRDLVSAERLHRVVVAGGDTSSHAIQELNIQALTTRLPLPLTPGAPICTAHSSDATYDGLEITFKGGQMGDDAFFVRIRDAQLD</sequence>
<evidence type="ECO:0000256" key="6">
    <source>
        <dbReference type="ARBA" id="ARBA00023277"/>
    </source>
</evidence>
<evidence type="ECO:0000259" key="8">
    <source>
        <dbReference type="Pfam" id="PF17042"/>
    </source>
</evidence>
<protein>
    <submittedName>
        <fullName evidence="9">Four-carbon acid sugar kinase family protein</fullName>
        <ecNumber evidence="9">2.7.1.-</ecNumber>
    </submittedName>
</protein>
<organism evidence="9 10">
    <name type="scientific">Franzmannia qiaohouensis</name>
    <dbReference type="NCBI Taxonomy" id="1329370"/>
    <lineage>
        <taxon>Bacteria</taxon>
        <taxon>Pseudomonadati</taxon>
        <taxon>Pseudomonadota</taxon>
        <taxon>Gammaproteobacteria</taxon>
        <taxon>Oceanospirillales</taxon>
        <taxon>Halomonadaceae</taxon>
        <taxon>Franzmannia</taxon>
    </lineage>
</organism>
<accession>A0ABU1HM37</accession>
<feature type="domain" description="Four-carbon acid sugar kinase N-terminal" evidence="7">
    <location>
        <begin position="11"/>
        <end position="246"/>
    </location>
</feature>
<dbReference type="Proteomes" id="UP001251374">
    <property type="component" value="Unassembled WGS sequence"/>
</dbReference>
<reference evidence="9 10" key="1">
    <citation type="submission" date="2023-04" db="EMBL/GenBank/DDBJ databases">
        <title>A long-awaited taxogenomic arrangement of the family Halomonadaceae.</title>
        <authorList>
            <person name="De La Haba R."/>
            <person name="Chuvochina M."/>
            <person name="Wittouck S."/>
            <person name="Arahal D.R."/>
            <person name="Sanchez-Porro C."/>
            <person name="Hugenholtz P."/>
            <person name="Ventosa A."/>
        </authorList>
    </citation>
    <scope>NUCLEOTIDE SEQUENCE [LARGE SCALE GENOMIC DNA]</scope>
    <source>
        <strain evidence="9 10">DSM 26770</strain>
    </source>
</reference>
<comment type="caution">
    <text evidence="9">The sequence shown here is derived from an EMBL/GenBank/DDBJ whole genome shotgun (WGS) entry which is preliminary data.</text>
</comment>
<dbReference type="InterPro" id="IPR010737">
    <property type="entry name" value="4-carb_acid_sugar_kinase_N"/>
</dbReference>
<proteinExistence type="inferred from homology"/>
<dbReference type="EC" id="2.7.1.-" evidence="9"/>
<evidence type="ECO:0000313" key="10">
    <source>
        <dbReference type="Proteomes" id="UP001251374"/>
    </source>
</evidence>
<evidence type="ECO:0000256" key="3">
    <source>
        <dbReference type="ARBA" id="ARBA00022741"/>
    </source>
</evidence>
<evidence type="ECO:0000256" key="4">
    <source>
        <dbReference type="ARBA" id="ARBA00022777"/>
    </source>
</evidence>
<gene>
    <name evidence="9" type="ORF">QC821_21545</name>
</gene>
<dbReference type="InterPro" id="IPR042213">
    <property type="entry name" value="NBD_C_sf"/>
</dbReference>
<dbReference type="InterPro" id="IPR031475">
    <property type="entry name" value="NBD_C"/>
</dbReference>
<evidence type="ECO:0000256" key="5">
    <source>
        <dbReference type="ARBA" id="ARBA00022840"/>
    </source>
</evidence>
<keyword evidence="10" id="KW-1185">Reference proteome</keyword>
<evidence type="ECO:0000259" key="7">
    <source>
        <dbReference type="Pfam" id="PF07005"/>
    </source>
</evidence>
<name>A0ABU1HM37_9GAMM</name>
<evidence type="ECO:0000256" key="1">
    <source>
        <dbReference type="ARBA" id="ARBA00005715"/>
    </source>
</evidence>
<dbReference type="SUPFAM" id="SSF142764">
    <property type="entry name" value="YgbK-like"/>
    <property type="match status" value="1"/>
</dbReference>
<evidence type="ECO:0000256" key="2">
    <source>
        <dbReference type="ARBA" id="ARBA00022679"/>
    </source>
</evidence>
<keyword evidence="4 9" id="KW-0418">Kinase</keyword>
<keyword evidence="5" id="KW-0067">ATP-binding</keyword>
<dbReference type="InterPro" id="IPR037051">
    <property type="entry name" value="4-carb_acid_sugar_kinase_N_sf"/>
</dbReference>
<dbReference type="Gene3D" id="3.40.50.10840">
    <property type="entry name" value="Putative sugar-binding, N-terminal domain"/>
    <property type="match status" value="1"/>
</dbReference>